<keyword evidence="3 6" id="KW-0812">Transmembrane</keyword>
<gene>
    <name evidence="7" type="ORF">EV378_3251</name>
</gene>
<name>A0A4R1I279_PSEEN</name>
<protein>
    <submittedName>
        <fullName evidence="7">O-antigen/teichoic acid export membrane protein</fullName>
    </submittedName>
</protein>
<feature type="transmembrane region" description="Helical" evidence="6">
    <location>
        <begin position="448"/>
        <end position="468"/>
    </location>
</feature>
<feature type="transmembrane region" description="Helical" evidence="6">
    <location>
        <begin position="22"/>
        <end position="41"/>
    </location>
</feature>
<accession>A0A4R1I279</accession>
<dbReference type="EMBL" id="SMFZ01000001">
    <property type="protein sequence ID" value="TCK27380.1"/>
    <property type="molecule type" value="Genomic_DNA"/>
</dbReference>
<feature type="transmembrane region" description="Helical" evidence="6">
    <location>
        <begin position="333"/>
        <end position="352"/>
    </location>
</feature>
<feature type="transmembrane region" description="Helical" evidence="6">
    <location>
        <begin position="185"/>
        <end position="205"/>
    </location>
</feature>
<comment type="subcellular location">
    <subcellularLocation>
        <location evidence="1">Cell membrane</location>
        <topology evidence="1">Multi-pass membrane protein</topology>
    </subcellularLocation>
</comment>
<feature type="transmembrane region" description="Helical" evidence="6">
    <location>
        <begin position="423"/>
        <end position="442"/>
    </location>
</feature>
<feature type="transmembrane region" description="Helical" evidence="6">
    <location>
        <begin position="53"/>
        <end position="80"/>
    </location>
</feature>
<feature type="transmembrane region" description="Helical" evidence="6">
    <location>
        <begin position="257"/>
        <end position="279"/>
    </location>
</feature>
<evidence type="ECO:0000313" key="7">
    <source>
        <dbReference type="EMBL" id="TCK27380.1"/>
    </source>
</evidence>
<feature type="transmembrane region" description="Helical" evidence="6">
    <location>
        <begin position="156"/>
        <end position="179"/>
    </location>
</feature>
<dbReference type="PANTHER" id="PTHR30250:SF11">
    <property type="entry name" value="O-ANTIGEN TRANSPORTER-RELATED"/>
    <property type="match status" value="1"/>
</dbReference>
<keyword evidence="4 6" id="KW-1133">Transmembrane helix</keyword>
<evidence type="ECO:0000256" key="4">
    <source>
        <dbReference type="ARBA" id="ARBA00022989"/>
    </source>
</evidence>
<dbReference type="Proteomes" id="UP000295560">
    <property type="component" value="Unassembled WGS sequence"/>
</dbReference>
<evidence type="ECO:0000256" key="3">
    <source>
        <dbReference type="ARBA" id="ARBA00022692"/>
    </source>
</evidence>
<evidence type="ECO:0000256" key="5">
    <source>
        <dbReference type="ARBA" id="ARBA00023136"/>
    </source>
</evidence>
<evidence type="ECO:0000256" key="2">
    <source>
        <dbReference type="ARBA" id="ARBA00022475"/>
    </source>
</evidence>
<dbReference type="RefSeq" id="WP_165922306.1">
    <property type="nucleotide sequence ID" value="NZ_SMFZ01000001.1"/>
</dbReference>
<dbReference type="PANTHER" id="PTHR30250">
    <property type="entry name" value="PST FAMILY PREDICTED COLANIC ACID TRANSPORTER"/>
    <property type="match status" value="1"/>
</dbReference>
<dbReference type="InterPro" id="IPR050833">
    <property type="entry name" value="Poly_Biosynth_Transport"/>
</dbReference>
<reference evidence="7 8" key="1">
    <citation type="submission" date="2019-03" db="EMBL/GenBank/DDBJ databases">
        <title>Sequencing the genomes of 1000 actinobacteria strains.</title>
        <authorList>
            <person name="Klenk H.-P."/>
        </authorList>
    </citation>
    <scope>NUCLEOTIDE SEQUENCE [LARGE SCALE GENOMIC DNA]</scope>
    <source>
        <strain evidence="7 8">DSM 44969</strain>
    </source>
</reference>
<feature type="transmembrane region" description="Helical" evidence="6">
    <location>
        <begin position="390"/>
        <end position="411"/>
    </location>
</feature>
<sequence length="474" mass="47908">MVVPDGDAAAGASKDVLGRGSLYTIATAAPILAAVVVTPFVTRLLGATEYGVVAIALTVVQVGAMIGGLGMAAAITRHGIMERSGPAGARSLVLRGSAASTALILVAMALGPFWGEPVLGTPWRAGLAFAVIGAAGFGTMLNAQSFLRVLDRPVPFIALSALATLGGPLIGLVLVTVRGTDADDYLFGLMLGYLLSGLAGIGLALRDGRPRGEPGDFRHALKVGLPAVPHLVALFLAQNALIIVATQNLSQADGGRLQIALLVGASPAMIVAALNNAWAPVVYRTAPEQRGAALERTARDVGAITTVLAGGVALLSPWALQILAPASFAPGELVASVGIAAVGSVISVAYLGNVHLVFASSRSGGLAVASPVSLVVGVLAAVALAQLGGLTAVAVGFPVTYLALAIGTSILRRRVSPTSWRESVLALPLAGGIVICAIGTVLPFTGALWITVRLALAVALGVLFLLLVRRIFTR</sequence>
<evidence type="ECO:0000256" key="6">
    <source>
        <dbReference type="SAM" id="Phobius"/>
    </source>
</evidence>
<keyword evidence="8" id="KW-1185">Reference proteome</keyword>
<dbReference type="InterPro" id="IPR002797">
    <property type="entry name" value="Polysacc_synth"/>
</dbReference>
<comment type="caution">
    <text evidence="7">The sequence shown here is derived from an EMBL/GenBank/DDBJ whole genome shotgun (WGS) entry which is preliminary data.</text>
</comment>
<dbReference type="AlphaFoldDB" id="A0A4R1I279"/>
<feature type="transmembrane region" description="Helical" evidence="6">
    <location>
        <begin position="300"/>
        <end position="321"/>
    </location>
</feature>
<keyword evidence="2" id="KW-1003">Cell membrane</keyword>
<dbReference type="GO" id="GO:0005886">
    <property type="term" value="C:plasma membrane"/>
    <property type="evidence" value="ECO:0007669"/>
    <property type="project" value="UniProtKB-SubCell"/>
</dbReference>
<evidence type="ECO:0000313" key="8">
    <source>
        <dbReference type="Proteomes" id="UP000295560"/>
    </source>
</evidence>
<dbReference type="Pfam" id="PF01943">
    <property type="entry name" value="Polysacc_synt"/>
    <property type="match status" value="1"/>
</dbReference>
<organism evidence="7 8">
    <name type="scientific">Pseudonocardia endophytica</name>
    <dbReference type="NCBI Taxonomy" id="401976"/>
    <lineage>
        <taxon>Bacteria</taxon>
        <taxon>Bacillati</taxon>
        <taxon>Actinomycetota</taxon>
        <taxon>Actinomycetes</taxon>
        <taxon>Pseudonocardiales</taxon>
        <taxon>Pseudonocardiaceae</taxon>
        <taxon>Pseudonocardia</taxon>
    </lineage>
</organism>
<feature type="transmembrane region" description="Helical" evidence="6">
    <location>
        <begin position="126"/>
        <end position="144"/>
    </location>
</feature>
<keyword evidence="5 6" id="KW-0472">Membrane</keyword>
<feature type="transmembrane region" description="Helical" evidence="6">
    <location>
        <begin position="364"/>
        <end position="384"/>
    </location>
</feature>
<proteinExistence type="predicted"/>
<feature type="transmembrane region" description="Helical" evidence="6">
    <location>
        <begin position="92"/>
        <end position="114"/>
    </location>
</feature>
<feature type="transmembrane region" description="Helical" evidence="6">
    <location>
        <begin position="225"/>
        <end position="245"/>
    </location>
</feature>
<evidence type="ECO:0000256" key="1">
    <source>
        <dbReference type="ARBA" id="ARBA00004651"/>
    </source>
</evidence>